<keyword evidence="2" id="KW-0472">Membrane</keyword>
<dbReference type="RefSeq" id="WP_115836863.1">
    <property type="nucleotide sequence ID" value="NZ_CP025086.1"/>
</dbReference>
<dbReference type="PRINTS" id="PR00702">
    <property type="entry name" value="ACRIFLAVINRP"/>
</dbReference>
<feature type="transmembrane region" description="Helical" evidence="2">
    <location>
        <begin position="360"/>
        <end position="380"/>
    </location>
</feature>
<feature type="transmembrane region" description="Helical" evidence="2">
    <location>
        <begin position="985"/>
        <end position="1004"/>
    </location>
</feature>
<organism evidence="3 4">
    <name type="scientific">Methylovirgula ligni</name>
    <dbReference type="NCBI Taxonomy" id="569860"/>
    <lineage>
        <taxon>Bacteria</taxon>
        <taxon>Pseudomonadati</taxon>
        <taxon>Pseudomonadota</taxon>
        <taxon>Alphaproteobacteria</taxon>
        <taxon>Hyphomicrobiales</taxon>
        <taxon>Beijerinckiaceae</taxon>
        <taxon>Methylovirgula</taxon>
    </lineage>
</organism>
<dbReference type="Gene3D" id="3.30.70.1440">
    <property type="entry name" value="Multidrug efflux transporter AcrB pore domain"/>
    <property type="match status" value="1"/>
</dbReference>
<dbReference type="SUPFAM" id="SSF82866">
    <property type="entry name" value="Multidrug efflux transporter AcrB transmembrane domain"/>
    <property type="match status" value="2"/>
</dbReference>
<evidence type="ECO:0000313" key="3">
    <source>
        <dbReference type="EMBL" id="REF86310.1"/>
    </source>
</evidence>
<evidence type="ECO:0000256" key="1">
    <source>
        <dbReference type="SAM" id="MobiDB-lite"/>
    </source>
</evidence>
<protein>
    <submittedName>
        <fullName evidence="3">CzcA family heavy metal efflux pump</fullName>
    </submittedName>
</protein>
<feature type="transmembrane region" description="Helical" evidence="2">
    <location>
        <begin position="910"/>
        <end position="930"/>
    </location>
</feature>
<dbReference type="AlphaFoldDB" id="A0A3D9YUQ2"/>
<feature type="transmembrane region" description="Helical" evidence="2">
    <location>
        <begin position="428"/>
        <end position="452"/>
    </location>
</feature>
<keyword evidence="2" id="KW-1133">Transmembrane helix</keyword>
<dbReference type="PANTHER" id="PTHR32063:SF8">
    <property type="entry name" value="CATION EFFLUX PROTEIN"/>
    <property type="match status" value="1"/>
</dbReference>
<dbReference type="GO" id="GO:0005886">
    <property type="term" value="C:plasma membrane"/>
    <property type="evidence" value="ECO:0007669"/>
    <property type="project" value="TreeGrafter"/>
</dbReference>
<feature type="transmembrane region" description="Helical" evidence="2">
    <location>
        <begin position="936"/>
        <end position="960"/>
    </location>
</feature>
<keyword evidence="2" id="KW-0812">Transmembrane</keyword>
<feature type="transmembrane region" description="Helical" evidence="2">
    <location>
        <begin position="458"/>
        <end position="477"/>
    </location>
</feature>
<dbReference type="Gene3D" id="3.30.2090.10">
    <property type="entry name" value="Multidrug efflux transporter AcrB TolC docking domain, DN and DC subdomains"/>
    <property type="match status" value="2"/>
</dbReference>
<dbReference type="Pfam" id="PF00873">
    <property type="entry name" value="ACR_tran"/>
    <property type="match status" value="1"/>
</dbReference>
<accession>A0A3D9YUQ2</accession>
<dbReference type="Gene3D" id="3.30.70.1320">
    <property type="entry name" value="Multidrug efflux transporter AcrB pore domain like"/>
    <property type="match status" value="1"/>
</dbReference>
<sequence>MWIVRLALDRPYTFIVLALLILILSPVVILGTPTDIFPNINIPVVSVVWTYTGLNPEEMEGRLTTSYERVLTTVVDNIQHIESTSYNGLAVVKIFLQPGASLDTANAQVTACSQFILRQMPPGTQPPIILNFSASSVPILQLGLSGSGLSEQDLNDLALNFLRPQLITVPGAVVPYPYGGKQREIMINLNPQQLQAKGLAPSDVLSSVERQYLVLPSGTVKLSQFEYDVHLNGTTQTVDELNNLPIKTIGNATIYLRDVATVSLAFAPQTNIVRQNGRRGVLMSIIKAGNASTISVVDGIHAILPRVEQTLPPQLHIESLADQSIFVKASIASVIREAVIAAGLTALMILLFLGSWRSTLIIAVSIPLSILTSLMVLSFLGETINIMTLGGLALAVGILVDDATVTIENIERYMEEGYAQRDAILHGAAQIAVPALVSTLSICIVFVPMFLLSGVARYLFVPLAEAVVFAMLASYILSRTLVPTMAMYLLTTEKHENGGRRSSNPLKLFQQGFEARFERLRLRYHGVLASLVQNRKVFVPVFLGCCLAVFALAPWLGQDFFPNTDSGQFILHVRGKTGTRIEETARLVDLVEDRIRVIIPAREMGAIIDNIGLPYSGINLTHTTSGVIGAADADIMVQLNENHQPTDHYVQKIRLAMAKDFPGVTFYTLPADMITQILNFGLPSPIDIQISGSDINKDHVVADRMLERIRNVSGVVDARIQQKFDYPTFQIAVDRTKAQQNGLAENDVASSILDTLSGSFQTSPLFFLNRTNGVNYNLATMAPQYDIQSLQDLQNLPITGPTQRAPAILADVATITRSQEMAAVDHYNIRRVVDIYANVHGRDLGAVGRDIEKIVGEDKRLLPRGSFVAIRGQLETMKASYIDLFEGLAFSILFVYLLIVVNFQSWSDALIVITALPAALAGIVLFLFFTGTTLSVPALMGAIMCMGVATANSILVIAFAREKLAEHGDAVQAAIDAGFTRFRPVLMTALAMIIGMVPMALGAGEGGEQNAPLGRAVIGGLLLATVATLLFVPTVFSLLHYRKGGPAKSPPPPADEHAGHGSLVA</sequence>
<dbReference type="InterPro" id="IPR027463">
    <property type="entry name" value="AcrB_DN_DC_subdom"/>
</dbReference>
<dbReference type="Gene3D" id="1.20.1640.10">
    <property type="entry name" value="Multidrug efflux transporter AcrB transmembrane domain"/>
    <property type="match status" value="2"/>
</dbReference>
<reference evidence="3 4" key="1">
    <citation type="submission" date="2018-08" db="EMBL/GenBank/DDBJ databases">
        <title>Genomic Encyclopedia of Type Strains, Phase IV (KMG-IV): sequencing the most valuable type-strain genomes for metagenomic binning, comparative biology and taxonomic classification.</title>
        <authorList>
            <person name="Goeker M."/>
        </authorList>
    </citation>
    <scope>NUCLEOTIDE SEQUENCE [LARGE SCALE GENOMIC DNA]</scope>
    <source>
        <strain evidence="3 4">BW863</strain>
    </source>
</reference>
<gene>
    <name evidence="3" type="ORF">DES32_2361</name>
</gene>
<proteinExistence type="predicted"/>
<feature type="region of interest" description="Disordered" evidence="1">
    <location>
        <begin position="1046"/>
        <end position="1065"/>
    </location>
</feature>
<feature type="transmembrane region" description="Helical" evidence="2">
    <location>
        <begin position="334"/>
        <end position="353"/>
    </location>
</feature>
<dbReference type="SUPFAM" id="SSF82693">
    <property type="entry name" value="Multidrug efflux transporter AcrB pore domain, PN1, PN2, PC1 and PC2 subdomains"/>
    <property type="match status" value="2"/>
</dbReference>
<keyword evidence="4" id="KW-1185">Reference proteome</keyword>
<feature type="transmembrane region" description="Helical" evidence="2">
    <location>
        <begin position="1016"/>
        <end position="1039"/>
    </location>
</feature>
<evidence type="ECO:0000256" key="2">
    <source>
        <dbReference type="SAM" id="Phobius"/>
    </source>
</evidence>
<comment type="caution">
    <text evidence="3">The sequence shown here is derived from an EMBL/GenBank/DDBJ whole genome shotgun (WGS) entry which is preliminary data.</text>
</comment>
<dbReference type="OrthoDB" id="9759330at2"/>
<name>A0A3D9YUQ2_9HYPH</name>
<dbReference type="PANTHER" id="PTHR32063">
    <property type="match status" value="1"/>
</dbReference>
<evidence type="ECO:0000313" key="4">
    <source>
        <dbReference type="Proteomes" id="UP000256900"/>
    </source>
</evidence>
<dbReference type="GO" id="GO:0042910">
    <property type="term" value="F:xenobiotic transmembrane transporter activity"/>
    <property type="evidence" value="ECO:0007669"/>
    <property type="project" value="TreeGrafter"/>
</dbReference>
<dbReference type="Proteomes" id="UP000256900">
    <property type="component" value="Unassembled WGS sequence"/>
</dbReference>
<feature type="transmembrane region" description="Helical" evidence="2">
    <location>
        <begin position="12"/>
        <end position="31"/>
    </location>
</feature>
<feature type="transmembrane region" description="Helical" evidence="2">
    <location>
        <begin position="386"/>
        <end position="407"/>
    </location>
</feature>
<dbReference type="SUPFAM" id="SSF82714">
    <property type="entry name" value="Multidrug efflux transporter AcrB TolC docking domain, DN and DC subdomains"/>
    <property type="match status" value="2"/>
</dbReference>
<feature type="transmembrane region" description="Helical" evidence="2">
    <location>
        <begin position="537"/>
        <end position="556"/>
    </location>
</feature>
<dbReference type="InterPro" id="IPR001036">
    <property type="entry name" value="Acrflvin-R"/>
</dbReference>
<dbReference type="EMBL" id="QUMO01000003">
    <property type="protein sequence ID" value="REF86310.1"/>
    <property type="molecule type" value="Genomic_DNA"/>
</dbReference>
<dbReference type="Gene3D" id="3.30.70.1430">
    <property type="entry name" value="Multidrug efflux transporter AcrB pore domain"/>
    <property type="match status" value="2"/>
</dbReference>
<feature type="transmembrane region" description="Helical" evidence="2">
    <location>
        <begin position="884"/>
        <end position="903"/>
    </location>
</feature>